<evidence type="ECO:0000256" key="5">
    <source>
        <dbReference type="ARBA" id="ARBA00023136"/>
    </source>
</evidence>
<keyword evidence="11" id="KW-1185">Reference proteome</keyword>
<accession>A0A084H4L7</accession>
<dbReference type="GO" id="GO:0016020">
    <property type="term" value="C:membrane"/>
    <property type="evidence" value="ECO:0007669"/>
    <property type="project" value="UniProtKB-SubCell"/>
</dbReference>
<evidence type="ECO:0000256" key="1">
    <source>
        <dbReference type="ARBA" id="ARBA00004635"/>
    </source>
</evidence>
<proteinExistence type="inferred from homology"/>
<dbReference type="Pfam" id="PF05504">
    <property type="entry name" value="Spore_GerAC"/>
    <property type="match status" value="1"/>
</dbReference>
<dbReference type="GO" id="GO:0009847">
    <property type="term" value="P:spore germination"/>
    <property type="evidence" value="ECO:0007669"/>
    <property type="project" value="InterPro"/>
</dbReference>
<feature type="domain" description="Spore germination protein N-terminal" evidence="9">
    <location>
        <begin position="31"/>
        <end position="200"/>
    </location>
</feature>
<dbReference type="PANTHER" id="PTHR35789:SF1">
    <property type="entry name" value="SPORE GERMINATION PROTEIN B3"/>
    <property type="match status" value="1"/>
</dbReference>
<comment type="subcellular location">
    <subcellularLocation>
        <location evidence="1">Membrane</location>
        <topology evidence="1">Lipid-anchor</topology>
    </subcellularLocation>
</comment>
<keyword evidence="7" id="KW-0449">Lipoprotein</keyword>
<evidence type="ECO:0000313" key="10">
    <source>
        <dbReference type="EMBL" id="KEZ54529.1"/>
    </source>
</evidence>
<keyword evidence="6" id="KW-0564">Palmitate</keyword>
<dbReference type="InterPro" id="IPR046953">
    <property type="entry name" value="Spore_GerAC-like_C"/>
</dbReference>
<organism evidence="10 11">
    <name type="scientific">Metabacillus indicus</name>
    <name type="common">Bacillus indicus</name>
    <dbReference type="NCBI Taxonomy" id="246786"/>
    <lineage>
        <taxon>Bacteria</taxon>
        <taxon>Bacillati</taxon>
        <taxon>Bacillota</taxon>
        <taxon>Bacilli</taxon>
        <taxon>Bacillales</taxon>
        <taxon>Bacillaceae</taxon>
        <taxon>Metabacillus</taxon>
    </lineage>
</organism>
<name>A0A084H4L7_METID</name>
<keyword evidence="4" id="KW-0732">Signal</keyword>
<evidence type="ECO:0000256" key="3">
    <source>
        <dbReference type="ARBA" id="ARBA00022544"/>
    </source>
</evidence>
<gene>
    <name evidence="10" type="ORF">GS18_0206385</name>
</gene>
<dbReference type="OrthoDB" id="9816067at2"/>
<protein>
    <submittedName>
        <fullName evidence="10">Uncharacterized protein</fullName>
    </submittedName>
</protein>
<evidence type="ECO:0000259" key="8">
    <source>
        <dbReference type="Pfam" id="PF05504"/>
    </source>
</evidence>
<dbReference type="InterPro" id="IPR008844">
    <property type="entry name" value="Spore_GerAC-like"/>
</dbReference>
<evidence type="ECO:0000256" key="6">
    <source>
        <dbReference type="ARBA" id="ARBA00023139"/>
    </source>
</evidence>
<dbReference type="Gene3D" id="3.30.300.210">
    <property type="entry name" value="Nutrient germinant receptor protein C, domain 3"/>
    <property type="match status" value="1"/>
</dbReference>
<sequence>MKKKAWAIIFFAILTLGSSVLISKNVEDTLIKSISIVSAIGIDSSDEGYEITLQMINTAAKPDSAGEVPGSIIYQQSGRTISQAIKNILNRNPKKIFLDSAELIVIGEQTARERGIHEIIALFLTESEISTSIKIMVSKDYPASKILKTITPAEKVSSKRINDIVHSNELNLGSVASIYPVKVMNELLRNIKEITIPYVTLSSDKEIGSSQDNISSPEPEVLLIINGMAYFKKDKLAGYLTRDESKIYLGLINSTKKTTVETTCGSDDQGLFTIHIKKSKTSVKPVYKAGMLSFQIKRKVKGELFESTCRKDDLYHLESQTEAYLKNETANLIAKSQEENNDFLGFLKEVYLRNPYTFSDISKRWKELYPEIPVEVEVDLKIEDIGDVNRIP</sequence>
<evidence type="ECO:0000259" key="9">
    <source>
        <dbReference type="Pfam" id="PF25198"/>
    </source>
</evidence>
<comment type="caution">
    <text evidence="10">The sequence shown here is derived from an EMBL/GenBank/DDBJ whole genome shotgun (WGS) entry which is preliminary data.</text>
</comment>
<feature type="domain" description="Spore germination GerAC-like C-terminal" evidence="8">
    <location>
        <begin position="226"/>
        <end position="386"/>
    </location>
</feature>
<dbReference type="PANTHER" id="PTHR35789">
    <property type="entry name" value="SPORE GERMINATION PROTEIN B3"/>
    <property type="match status" value="1"/>
</dbReference>
<evidence type="ECO:0000313" key="11">
    <source>
        <dbReference type="Proteomes" id="UP000028549"/>
    </source>
</evidence>
<dbReference type="AlphaFoldDB" id="A0A084H4L7"/>
<dbReference type="STRING" id="246786.GS18_0206385"/>
<evidence type="ECO:0000256" key="4">
    <source>
        <dbReference type="ARBA" id="ARBA00022729"/>
    </source>
</evidence>
<evidence type="ECO:0000256" key="7">
    <source>
        <dbReference type="ARBA" id="ARBA00023288"/>
    </source>
</evidence>
<dbReference type="InterPro" id="IPR057336">
    <property type="entry name" value="GerAC_N"/>
</dbReference>
<comment type="similarity">
    <text evidence="2">Belongs to the GerABKC lipoprotein family.</text>
</comment>
<keyword evidence="3" id="KW-0309">Germination</keyword>
<evidence type="ECO:0000256" key="2">
    <source>
        <dbReference type="ARBA" id="ARBA00007886"/>
    </source>
</evidence>
<dbReference type="NCBIfam" id="TIGR02887">
    <property type="entry name" value="spore_ger_x_C"/>
    <property type="match status" value="1"/>
</dbReference>
<keyword evidence="5" id="KW-0472">Membrane</keyword>
<reference evidence="10 11" key="1">
    <citation type="journal article" date="2005" name="Int. J. Syst. Evol. Microbiol.">
        <title>Bacillus cibi sp. nov., isolated from jeotgal, a traditional Korean fermented seafood.</title>
        <authorList>
            <person name="Yoon J.H."/>
            <person name="Lee C.H."/>
            <person name="Oh T.K."/>
        </authorList>
    </citation>
    <scope>NUCLEOTIDE SEQUENCE [LARGE SCALE GENOMIC DNA]</scope>
    <source>
        <strain evidence="10 11">DSM 16189</strain>
    </source>
</reference>
<dbReference type="RefSeq" id="WP_029565793.1">
    <property type="nucleotide sequence ID" value="NZ_JNVC02000001.1"/>
</dbReference>
<dbReference type="Proteomes" id="UP000028549">
    <property type="component" value="Unassembled WGS sequence"/>
</dbReference>
<dbReference type="Pfam" id="PF25198">
    <property type="entry name" value="Spore_GerAC_N"/>
    <property type="match status" value="1"/>
</dbReference>
<dbReference type="EMBL" id="JNVC02000001">
    <property type="protein sequence ID" value="KEZ54529.1"/>
    <property type="molecule type" value="Genomic_DNA"/>
</dbReference>
<dbReference type="InterPro" id="IPR038501">
    <property type="entry name" value="Spore_GerAC_C_sf"/>
</dbReference>